<evidence type="ECO:0000313" key="3">
    <source>
        <dbReference type="Proteomes" id="UP001497744"/>
    </source>
</evidence>
<protein>
    <submittedName>
        <fullName evidence="2">Uncharacterized protein</fullName>
    </submittedName>
</protein>
<feature type="compositionally biased region" description="Polar residues" evidence="1">
    <location>
        <begin position="114"/>
        <end position="136"/>
    </location>
</feature>
<dbReference type="AlphaFoldDB" id="A0AAV4LS07"/>
<dbReference type="EMBL" id="BPLF01000002">
    <property type="protein sequence ID" value="GIX62427.1"/>
    <property type="molecule type" value="Genomic_DNA"/>
</dbReference>
<dbReference type="Proteomes" id="UP001497744">
    <property type="component" value="Unassembled WGS sequence"/>
</dbReference>
<name>A0AAV4LS07_BABCB</name>
<feature type="region of interest" description="Disordered" evidence="1">
    <location>
        <begin position="114"/>
        <end position="157"/>
    </location>
</feature>
<feature type="compositionally biased region" description="Low complexity" evidence="1">
    <location>
        <begin position="385"/>
        <end position="400"/>
    </location>
</feature>
<evidence type="ECO:0000313" key="2">
    <source>
        <dbReference type="EMBL" id="GIX62427.1"/>
    </source>
</evidence>
<comment type="caution">
    <text evidence="2">The sequence shown here is derived from an EMBL/GenBank/DDBJ whole genome shotgun (WGS) entry which is preliminary data.</text>
</comment>
<feature type="compositionally biased region" description="Polar residues" evidence="1">
    <location>
        <begin position="66"/>
        <end position="77"/>
    </location>
</feature>
<proteinExistence type="predicted"/>
<reference evidence="2 3" key="1">
    <citation type="submission" date="2021-06" db="EMBL/GenBank/DDBJ databases">
        <title>Genome sequence of Babesia caballi.</title>
        <authorList>
            <person name="Yamagishi J."/>
            <person name="Kidaka T."/>
            <person name="Ochi A."/>
        </authorList>
    </citation>
    <scope>NUCLEOTIDE SEQUENCE [LARGE SCALE GENOMIC DNA]</scope>
    <source>
        <strain evidence="2">USDA-D6B2</strain>
    </source>
</reference>
<feature type="region of interest" description="Disordered" evidence="1">
    <location>
        <begin position="385"/>
        <end position="407"/>
    </location>
</feature>
<keyword evidence="3" id="KW-1185">Reference proteome</keyword>
<feature type="region of interest" description="Disordered" evidence="1">
    <location>
        <begin position="50"/>
        <end position="83"/>
    </location>
</feature>
<accession>A0AAV4LS07</accession>
<evidence type="ECO:0000256" key="1">
    <source>
        <dbReference type="SAM" id="MobiDB-lite"/>
    </source>
</evidence>
<dbReference type="GeneID" id="94193908"/>
<feature type="compositionally biased region" description="Basic and acidic residues" evidence="1">
    <location>
        <begin position="142"/>
        <end position="154"/>
    </location>
</feature>
<dbReference type="RefSeq" id="XP_067714496.1">
    <property type="nucleotide sequence ID" value="XM_067858395.1"/>
</dbReference>
<sequence>MLDVCQGANQKLLELTTPLLSLFAPLSLMVRGKRDAAPVCKTIDAMDEAGHRSGVGAGQRRKDTDTASTTPESNSVNADCGSTDAWSHSARVTDLKDVKGAKRAPWDTPAWTATLSDMTTNSGTQCSSDDVGTEASQMAPDGKYHKSESDDRGAELPGILGASKYKRSNSFAGAASYGGATQAATTAENSWEADSSYHGAASDGGDVLRRFMADLRRKRMANAKYPSDTASYTNNRFAYVRGPLGFPTVFRDTETREVVRSECSTLPLTVFSEFTPSHLEDNAVAVQPSDKVDIIARHNRWLGGVRGGGGSVRRRVAGLPVVQRQGGSLGRRSRGPTDVAAVRVGRRPSRGRLLREDAAGGQAAGALRRLRPQPDQAAVRLAADAELAGAGPPRAPDGPGQRLGRRRSGTLRHALRAEARELHGGLVRLPREQLHAVLGLVQLLPDRAPALGQRHAAGGGGAGGRRDGLVGLRVVLKGGARLWRGVPRRSPDIELLVAVLGRGVGLVDQVHIVV</sequence>
<organism evidence="2 3">
    <name type="scientific">Babesia caballi</name>
    <dbReference type="NCBI Taxonomy" id="5871"/>
    <lineage>
        <taxon>Eukaryota</taxon>
        <taxon>Sar</taxon>
        <taxon>Alveolata</taxon>
        <taxon>Apicomplexa</taxon>
        <taxon>Aconoidasida</taxon>
        <taxon>Piroplasmida</taxon>
        <taxon>Babesiidae</taxon>
        <taxon>Babesia</taxon>
    </lineage>
</organism>
<gene>
    <name evidence="2" type="ORF">BcabD6B2_18620</name>
</gene>